<organism evidence="1 2">
    <name type="scientific">Rhizocola hellebori</name>
    <dbReference type="NCBI Taxonomy" id="1392758"/>
    <lineage>
        <taxon>Bacteria</taxon>
        <taxon>Bacillati</taxon>
        <taxon>Actinomycetota</taxon>
        <taxon>Actinomycetes</taxon>
        <taxon>Micromonosporales</taxon>
        <taxon>Micromonosporaceae</taxon>
        <taxon>Rhizocola</taxon>
    </lineage>
</organism>
<dbReference type="EMBL" id="BONY01000018">
    <property type="protein sequence ID" value="GIH05331.1"/>
    <property type="molecule type" value="Genomic_DNA"/>
</dbReference>
<comment type="caution">
    <text evidence="1">The sequence shown here is derived from an EMBL/GenBank/DDBJ whole genome shotgun (WGS) entry which is preliminary data.</text>
</comment>
<gene>
    <name evidence="1" type="ORF">Rhe02_33980</name>
</gene>
<proteinExistence type="predicted"/>
<dbReference type="AlphaFoldDB" id="A0A8J3Q8W9"/>
<evidence type="ECO:0000313" key="2">
    <source>
        <dbReference type="Proteomes" id="UP000612899"/>
    </source>
</evidence>
<protein>
    <submittedName>
        <fullName evidence="1">Uncharacterized protein</fullName>
    </submittedName>
</protein>
<evidence type="ECO:0000313" key="1">
    <source>
        <dbReference type="EMBL" id="GIH05331.1"/>
    </source>
</evidence>
<accession>A0A8J3Q8W9</accession>
<sequence>MPVRTIDRQSVRSWRPRSGGRLVAPDGSTLSLKHDTSPLDEPWFTECRIRYSATPQAGEFGGRAFETGPVGTVDGHVAVLLEGSYIAEYEAQGGTFLLAATADRATGLVAWQGRWHEAYCWVNEPGATHVQMLSKFDRLTFVDTPAGLRVELPSGETYQRITANKHVPDIGFLQIVQAATAAAALPAWSGHRVRVGEVWRQLSDAKDASPTTVLVCASPTAVVSLQPRGGTEDAGLGFLTGLSTVSWT</sequence>
<dbReference type="Proteomes" id="UP000612899">
    <property type="component" value="Unassembled WGS sequence"/>
</dbReference>
<name>A0A8J3Q8W9_9ACTN</name>
<reference evidence="1" key="1">
    <citation type="submission" date="2021-01" db="EMBL/GenBank/DDBJ databases">
        <title>Whole genome shotgun sequence of Rhizocola hellebori NBRC 109834.</title>
        <authorList>
            <person name="Komaki H."/>
            <person name="Tamura T."/>
        </authorList>
    </citation>
    <scope>NUCLEOTIDE SEQUENCE</scope>
    <source>
        <strain evidence="1">NBRC 109834</strain>
    </source>
</reference>
<keyword evidence="2" id="KW-1185">Reference proteome</keyword>